<dbReference type="InterPro" id="IPR011990">
    <property type="entry name" value="TPR-like_helical_dom_sf"/>
</dbReference>
<proteinExistence type="predicted"/>
<keyword evidence="4" id="KW-1185">Reference proteome</keyword>
<feature type="coiled-coil region" evidence="1">
    <location>
        <begin position="266"/>
        <end position="293"/>
    </location>
</feature>
<dbReference type="SUPFAM" id="SSF48452">
    <property type="entry name" value="TPR-like"/>
    <property type="match status" value="2"/>
</dbReference>
<dbReference type="InterPro" id="IPR019734">
    <property type="entry name" value="TPR_rpt"/>
</dbReference>
<sequence length="293" mass="33163">MKFYPVILLLLGSYFAQAQAALTTAHGHLQANETYQAKAVLTTHLESHPNDLKAISLLGDIAIFENKYDAALSHYKYLLASNAESADYNFKYGGALGLKALNVSKIQAMVYVPEIKKYLEKAAELDPTHIKSRRALVELYLQLPGIFGGSITKARLYAGELKKVSALQAAISQGFIMKESGTEEEAKLQFKKAFSLMKSPDSNPENNYLNYEMGKIAAENNIEPLKGLKFLDFYITNYNYRDIHTLEWAYYRKAQIQTHLRNKLAAQKLINKALSLRENFEEARLEKKKIQQL</sequence>
<dbReference type="EMBL" id="CP042476">
    <property type="protein sequence ID" value="QED38843.1"/>
    <property type="molecule type" value="Genomic_DNA"/>
</dbReference>
<protein>
    <submittedName>
        <fullName evidence="3">Uncharacterized protein</fullName>
    </submittedName>
</protein>
<dbReference type="RefSeq" id="WP_146836820.1">
    <property type="nucleotide sequence ID" value="NZ_CP042476.1"/>
</dbReference>
<keyword evidence="2" id="KW-0732">Signal</keyword>
<accession>A0A5B8YQ95</accession>
<dbReference type="KEGG" id="anp:FK178_14455"/>
<dbReference type="AlphaFoldDB" id="A0A5B8YQ95"/>
<evidence type="ECO:0000313" key="4">
    <source>
        <dbReference type="Proteomes" id="UP000321954"/>
    </source>
</evidence>
<feature type="chain" id="PRO_5023037161" evidence="2">
    <location>
        <begin position="21"/>
        <end position="293"/>
    </location>
</feature>
<dbReference type="Gene3D" id="1.25.40.10">
    <property type="entry name" value="Tetratricopeptide repeat domain"/>
    <property type="match status" value="2"/>
</dbReference>
<evidence type="ECO:0000313" key="3">
    <source>
        <dbReference type="EMBL" id="QED38843.1"/>
    </source>
</evidence>
<reference evidence="3 4" key="1">
    <citation type="submission" date="2019-08" db="EMBL/GenBank/DDBJ databases">
        <title>Antarcticibacterium arcticum sp. nov., a bacterium isolated from marine sediment of the Canadian Beaufort Sea.</title>
        <authorList>
            <person name="Lee Y.M."/>
            <person name="Baek K."/>
            <person name="Lee D.-H."/>
            <person name="Shin S.C."/>
            <person name="Jin Y.K."/>
            <person name="Park Y."/>
        </authorList>
    </citation>
    <scope>NUCLEOTIDE SEQUENCE [LARGE SCALE GENOMIC DNA]</scope>
    <source>
        <strain evidence="3 4">PAMC 28998</strain>
    </source>
</reference>
<evidence type="ECO:0000256" key="2">
    <source>
        <dbReference type="SAM" id="SignalP"/>
    </source>
</evidence>
<gene>
    <name evidence="3" type="ORF">FK178_14455</name>
</gene>
<dbReference type="OrthoDB" id="1416278at2"/>
<dbReference type="Proteomes" id="UP000321954">
    <property type="component" value="Chromosome"/>
</dbReference>
<keyword evidence="1" id="KW-0175">Coiled coil</keyword>
<feature type="signal peptide" evidence="2">
    <location>
        <begin position="1"/>
        <end position="20"/>
    </location>
</feature>
<dbReference type="Pfam" id="PF13181">
    <property type="entry name" value="TPR_8"/>
    <property type="match status" value="1"/>
</dbReference>
<name>A0A5B8YQ95_9FLAO</name>
<organism evidence="3 4">
    <name type="scientific">Antarcticibacterium arcticum</name>
    <dbReference type="NCBI Taxonomy" id="2585771"/>
    <lineage>
        <taxon>Bacteria</taxon>
        <taxon>Pseudomonadati</taxon>
        <taxon>Bacteroidota</taxon>
        <taxon>Flavobacteriia</taxon>
        <taxon>Flavobacteriales</taxon>
        <taxon>Flavobacteriaceae</taxon>
        <taxon>Antarcticibacterium</taxon>
    </lineage>
</organism>
<evidence type="ECO:0000256" key="1">
    <source>
        <dbReference type="SAM" id="Coils"/>
    </source>
</evidence>